<dbReference type="EMBL" id="JAACJL010000057">
    <property type="protein sequence ID" value="KAF4611786.1"/>
    <property type="molecule type" value="Genomic_DNA"/>
</dbReference>
<accession>A0A8H4VIC6</accession>
<comment type="caution">
    <text evidence="2">The sequence shown here is derived from an EMBL/GenBank/DDBJ whole genome shotgun (WGS) entry which is preliminary data.</text>
</comment>
<name>A0A8H4VIC6_9AGAR</name>
<organism evidence="2 3">
    <name type="scientific">Agrocybe pediades</name>
    <dbReference type="NCBI Taxonomy" id="84607"/>
    <lineage>
        <taxon>Eukaryota</taxon>
        <taxon>Fungi</taxon>
        <taxon>Dikarya</taxon>
        <taxon>Basidiomycota</taxon>
        <taxon>Agaricomycotina</taxon>
        <taxon>Agaricomycetes</taxon>
        <taxon>Agaricomycetidae</taxon>
        <taxon>Agaricales</taxon>
        <taxon>Agaricineae</taxon>
        <taxon>Strophariaceae</taxon>
        <taxon>Agrocybe</taxon>
    </lineage>
</organism>
<evidence type="ECO:0000313" key="3">
    <source>
        <dbReference type="Proteomes" id="UP000521872"/>
    </source>
</evidence>
<reference evidence="2 3" key="1">
    <citation type="submission" date="2019-12" db="EMBL/GenBank/DDBJ databases">
        <authorList>
            <person name="Floudas D."/>
            <person name="Bentzer J."/>
            <person name="Ahren D."/>
            <person name="Johansson T."/>
            <person name="Persson P."/>
            <person name="Tunlid A."/>
        </authorList>
    </citation>
    <scope>NUCLEOTIDE SEQUENCE [LARGE SCALE GENOMIC DNA]</scope>
    <source>
        <strain evidence="2 3">CBS 102.39</strain>
    </source>
</reference>
<dbReference type="Proteomes" id="UP000521872">
    <property type="component" value="Unassembled WGS sequence"/>
</dbReference>
<keyword evidence="3" id="KW-1185">Reference proteome</keyword>
<gene>
    <name evidence="2" type="ORF">D9613_004002</name>
</gene>
<feature type="signal peptide" evidence="1">
    <location>
        <begin position="1"/>
        <end position="20"/>
    </location>
</feature>
<proteinExistence type="predicted"/>
<protein>
    <submittedName>
        <fullName evidence="2">Uncharacterized protein</fullName>
    </submittedName>
</protein>
<keyword evidence="1" id="KW-0732">Signal</keyword>
<dbReference type="AlphaFoldDB" id="A0A8H4VIC6"/>
<evidence type="ECO:0000313" key="2">
    <source>
        <dbReference type="EMBL" id="KAF4611786.1"/>
    </source>
</evidence>
<sequence length="214" mass="23972">MKSGFTTFATLFSLWFSASALPSPVVNIHSNAETSLAARAPLKASVIARDEIFDRYFDDNVYRMSQRQYLEATVEPRAFSFQEAGAAVTMAVTLGTQVGNLVNAITDRISKDKQMREGWTRAMVDELKGKYPGFNFVVCHVRHSKQFVGQPQKDWFHAHKEIKVSFGRTIGYDIYWFKEGVFHRLGDGGWLNWAYSGKVSKTAASGAKVIFAAP</sequence>
<evidence type="ECO:0000256" key="1">
    <source>
        <dbReference type="SAM" id="SignalP"/>
    </source>
</evidence>
<feature type="chain" id="PRO_5034739280" evidence="1">
    <location>
        <begin position="21"/>
        <end position="214"/>
    </location>
</feature>